<evidence type="ECO:0000256" key="1">
    <source>
        <dbReference type="SAM" id="Phobius"/>
    </source>
</evidence>
<keyword evidence="3" id="KW-1185">Reference proteome</keyword>
<dbReference type="OrthoDB" id="9451547at2759"/>
<evidence type="ECO:0000313" key="2">
    <source>
        <dbReference type="EMBL" id="TFK25458.1"/>
    </source>
</evidence>
<organism evidence="2 3">
    <name type="scientific">Coprinopsis marcescibilis</name>
    <name type="common">Agaric fungus</name>
    <name type="synonym">Psathyrella marcescibilis</name>
    <dbReference type="NCBI Taxonomy" id="230819"/>
    <lineage>
        <taxon>Eukaryota</taxon>
        <taxon>Fungi</taxon>
        <taxon>Dikarya</taxon>
        <taxon>Basidiomycota</taxon>
        <taxon>Agaricomycotina</taxon>
        <taxon>Agaricomycetes</taxon>
        <taxon>Agaricomycetidae</taxon>
        <taxon>Agaricales</taxon>
        <taxon>Agaricineae</taxon>
        <taxon>Psathyrellaceae</taxon>
        <taxon>Coprinopsis</taxon>
    </lineage>
</organism>
<dbReference type="Proteomes" id="UP000307440">
    <property type="component" value="Unassembled WGS sequence"/>
</dbReference>
<feature type="transmembrane region" description="Helical" evidence="1">
    <location>
        <begin position="384"/>
        <end position="405"/>
    </location>
</feature>
<dbReference type="STRING" id="230819.A0A5C3LAZ9"/>
<protein>
    <submittedName>
        <fullName evidence="2">Uncharacterized protein</fullName>
    </submittedName>
</protein>
<keyword evidence="1" id="KW-0812">Transmembrane</keyword>
<keyword evidence="1" id="KW-0472">Membrane</keyword>
<keyword evidence="1" id="KW-1133">Transmembrane helix</keyword>
<sequence>MLIELNDTSSLPAGFEKRELWEIVRACFLTIFACTWIAVHPNVPGQKDTTFTILRRRFALMLYCIVAPEVVMVWAMRQWYCARRIAHEFSGQGWTQSHGFLVEMGGFMLCDDQGKELGILTIDRMRHLNRTGRIHWPNISAKQIHDKSKADWLSKGVVIFQTTWFIGQIIARATQGLTITELEVVTLGYATLNGVMYFLWWHKPTNVECTVAVPLIAPGTESVFSEELVYPGLFSAPFFQTATNELPPQIAGREGIMGVPSELSSAHIEVTVLGQATATNDLESDGNTPKGSRTVDLECEPASTGHTRTWNGSWLSNKVSAILDRLSSGLLVVHGSALCPLIGSVTRTSASPEEKVEDMDGARMAPMFHVSQLTGKDDAIRISLANSTLATIFGAVHCIAWNFVFPTRVEQILWKVGSITITCIPTILFSVVAVAWNSRRNPVDCGSTAYILLRMLGNTWVFLYLVARVLLLVQAFVLLRSLSPDAFVSIEWTSFIPHL</sequence>
<feature type="transmembrane region" description="Helical" evidence="1">
    <location>
        <begin position="60"/>
        <end position="80"/>
    </location>
</feature>
<feature type="transmembrane region" description="Helical" evidence="1">
    <location>
        <begin position="20"/>
        <end position="39"/>
    </location>
</feature>
<feature type="transmembrane region" description="Helical" evidence="1">
    <location>
        <begin position="412"/>
        <end position="436"/>
    </location>
</feature>
<proteinExistence type="predicted"/>
<dbReference type="AlphaFoldDB" id="A0A5C3LAZ9"/>
<dbReference type="PANTHER" id="PTHR35043">
    <property type="entry name" value="TRANSCRIPTION FACTOR DOMAIN-CONTAINING PROTEIN"/>
    <property type="match status" value="1"/>
</dbReference>
<dbReference type="EMBL" id="ML210186">
    <property type="protein sequence ID" value="TFK25458.1"/>
    <property type="molecule type" value="Genomic_DNA"/>
</dbReference>
<gene>
    <name evidence="2" type="ORF">FA15DRAFT_680232</name>
</gene>
<feature type="transmembrane region" description="Helical" evidence="1">
    <location>
        <begin position="456"/>
        <end position="479"/>
    </location>
</feature>
<accession>A0A5C3LAZ9</accession>
<dbReference type="PANTHER" id="PTHR35043:SF7">
    <property type="entry name" value="TRANSCRIPTION FACTOR DOMAIN-CONTAINING PROTEIN"/>
    <property type="match status" value="1"/>
</dbReference>
<reference evidence="2 3" key="1">
    <citation type="journal article" date="2019" name="Nat. Ecol. Evol.">
        <title>Megaphylogeny resolves global patterns of mushroom evolution.</title>
        <authorList>
            <person name="Varga T."/>
            <person name="Krizsan K."/>
            <person name="Foldi C."/>
            <person name="Dima B."/>
            <person name="Sanchez-Garcia M."/>
            <person name="Sanchez-Ramirez S."/>
            <person name="Szollosi G.J."/>
            <person name="Szarkandi J.G."/>
            <person name="Papp V."/>
            <person name="Albert L."/>
            <person name="Andreopoulos W."/>
            <person name="Angelini C."/>
            <person name="Antonin V."/>
            <person name="Barry K.W."/>
            <person name="Bougher N.L."/>
            <person name="Buchanan P."/>
            <person name="Buyck B."/>
            <person name="Bense V."/>
            <person name="Catcheside P."/>
            <person name="Chovatia M."/>
            <person name="Cooper J."/>
            <person name="Damon W."/>
            <person name="Desjardin D."/>
            <person name="Finy P."/>
            <person name="Geml J."/>
            <person name="Haridas S."/>
            <person name="Hughes K."/>
            <person name="Justo A."/>
            <person name="Karasinski D."/>
            <person name="Kautmanova I."/>
            <person name="Kiss B."/>
            <person name="Kocsube S."/>
            <person name="Kotiranta H."/>
            <person name="LaButti K.M."/>
            <person name="Lechner B.E."/>
            <person name="Liimatainen K."/>
            <person name="Lipzen A."/>
            <person name="Lukacs Z."/>
            <person name="Mihaltcheva S."/>
            <person name="Morgado L.N."/>
            <person name="Niskanen T."/>
            <person name="Noordeloos M.E."/>
            <person name="Ohm R.A."/>
            <person name="Ortiz-Santana B."/>
            <person name="Ovrebo C."/>
            <person name="Racz N."/>
            <person name="Riley R."/>
            <person name="Savchenko A."/>
            <person name="Shiryaev A."/>
            <person name="Soop K."/>
            <person name="Spirin V."/>
            <person name="Szebenyi C."/>
            <person name="Tomsovsky M."/>
            <person name="Tulloss R.E."/>
            <person name="Uehling J."/>
            <person name="Grigoriev I.V."/>
            <person name="Vagvolgyi C."/>
            <person name="Papp T."/>
            <person name="Martin F.M."/>
            <person name="Miettinen O."/>
            <person name="Hibbett D.S."/>
            <person name="Nagy L.G."/>
        </authorList>
    </citation>
    <scope>NUCLEOTIDE SEQUENCE [LARGE SCALE GENOMIC DNA]</scope>
    <source>
        <strain evidence="2 3">CBS 121175</strain>
    </source>
</reference>
<name>A0A5C3LAZ9_COPMA</name>
<evidence type="ECO:0000313" key="3">
    <source>
        <dbReference type="Proteomes" id="UP000307440"/>
    </source>
</evidence>